<gene>
    <name evidence="1" type="ORF">BJ554DRAFT_1487</name>
</gene>
<dbReference type="AlphaFoldDB" id="A0A8H7ZSA8"/>
<accession>A0A8H7ZSA8</accession>
<dbReference type="EMBL" id="JAEFCI010008666">
    <property type="protein sequence ID" value="KAG5458310.1"/>
    <property type="molecule type" value="Genomic_DNA"/>
</dbReference>
<comment type="caution">
    <text evidence="1">The sequence shown here is derived from an EMBL/GenBank/DDBJ whole genome shotgun (WGS) entry which is preliminary data.</text>
</comment>
<dbReference type="Proteomes" id="UP000673691">
    <property type="component" value="Unassembled WGS sequence"/>
</dbReference>
<reference evidence="1 2" key="1">
    <citation type="journal article" name="Sci. Rep.">
        <title>Genome-scale phylogenetic analyses confirm Olpidium as the closest living zoosporic fungus to the non-flagellated, terrestrial fungi.</title>
        <authorList>
            <person name="Chang Y."/>
            <person name="Rochon D."/>
            <person name="Sekimoto S."/>
            <person name="Wang Y."/>
            <person name="Chovatia M."/>
            <person name="Sandor L."/>
            <person name="Salamov A."/>
            <person name="Grigoriev I.V."/>
            <person name="Stajich J.E."/>
            <person name="Spatafora J.W."/>
        </authorList>
    </citation>
    <scope>NUCLEOTIDE SEQUENCE [LARGE SCALE GENOMIC DNA]</scope>
    <source>
        <strain evidence="1">S191</strain>
    </source>
</reference>
<evidence type="ECO:0000313" key="1">
    <source>
        <dbReference type="EMBL" id="KAG5458310.1"/>
    </source>
</evidence>
<proteinExistence type="predicted"/>
<sequence>MGRRCHDEATGTLSPIDRLQQFVTNANAIIARYFARRHPLTDFSLACVPHTHANLVLLLS</sequence>
<evidence type="ECO:0000313" key="2">
    <source>
        <dbReference type="Proteomes" id="UP000673691"/>
    </source>
</evidence>
<name>A0A8H7ZSA8_9FUNG</name>
<protein>
    <submittedName>
        <fullName evidence="1">Uncharacterized protein</fullName>
    </submittedName>
</protein>
<organism evidence="1 2">
    <name type="scientific">Olpidium bornovanus</name>
    <dbReference type="NCBI Taxonomy" id="278681"/>
    <lineage>
        <taxon>Eukaryota</taxon>
        <taxon>Fungi</taxon>
        <taxon>Fungi incertae sedis</taxon>
        <taxon>Olpidiomycota</taxon>
        <taxon>Olpidiomycotina</taxon>
        <taxon>Olpidiomycetes</taxon>
        <taxon>Olpidiales</taxon>
        <taxon>Olpidiaceae</taxon>
        <taxon>Olpidium</taxon>
    </lineage>
</organism>
<keyword evidence="2" id="KW-1185">Reference proteome</keyword>